<dbReference type="CDD" id="cd07720">
    <property type="entry name" value="OPHC2-like_MBL-fold"/>
    <property type="match status" value="1"/>
</dbReference>
<dbReference type="AlphaFoldDB" id="A0A561P3G6"/>
<sequence>MLPLMMNHPAGFTAFRSGEMEIFSVTDGEVIYEARCFAPGIPRTLLGNSPRHFILPHNILVLRFNNRVVMFDAGNGHYTAPEAGQLQFYLHAAGITPESVTDIILTHAHPDHINGLVGVGEQLMFPEARIHLSQAEYDFWVSESPDFSRSKNIPAALLQMQQHIKGILRVLDNRLQLFHSTDALLEGIHPVAAPGHTPGHTLFAINTGEEQFIHMADTCHENELLFHHPEWGTIFDIDFEQAAQTRQATLQELANNGKLVFGYHLPAPGFGKVIQGGDGFAWKPQ</sequence>
<dbReference type="PANTHER" id="PTHR42978">
    <property type="entry name" value="QUORUM-QUENCHING LACTONASE YTNP-RELATED-RELATED"/>
    <property type="match status" value="1"/>
</dbReference>
<gene>
    <name evidence="6" type="ORF">FHW36_11436</name>
</gene>
<comment type="caution">
    <text evidence="6">The sequence shown here is derived from an EMBL/GenBank/DDBJ whole genome shotgun (WGS) entry which is preliminary data.</text>
</comment>
<protein>
    <submittedName>
        <fullName evidence="6">Glyoxylase-like metal-dependent hydrolase (Beta-lactamase superfamily II)</fullName>
    </submittedName>
</protein>
<evidence type="ECO:0000256" key="1">
    <source>
        <dbReference type="ARBA" id="ARBA00007749"/>
    </source>
</evidence>
<organism evidence="6 7">
    <name type="scientific">Chitinophaga polysaccharea</name>
    <dbReference type="NCBI Taxonomy" id="1293035"/>
    <lineage>
        <taxon>Bacteria</taxon>
        <taxon>Pseudomonadati</taxon>
        <taxon>Bacteroidota</taxon>
        <taxon>Chitinophagia</taxon>
        <taxon>Chitinophagales</taxon>
        <taxon>Chitinophagaceae</taxon>
        <taxon>Chitinophaga</taxon>
    </lineage>
</organism>
<dbReference type="EMBL" id="VIWO01000014">
    <property type="protein sequence ID" value="TWF32659.1"/>
    <property type="molecule type" value="Genomic_DNA"/>
</dbReference>
<dbReference type="GO" id="GO:0046872">
    <property type="term" value="F:metal ion binding"/>
    <property type="evidence" value="ECO:0007669"/>
    <property type="project" value="UniProtKB-KW"/>
</dbReference>
<dbReference type="OrthoDB" id="9802248at2"/>
<evidence type="ECO:0000256" key="3">
    <source>
        <dbReference type="ARBA" id="ARBA00022801"/>
    </source>
</evidence>
<dbReference type="InterPro" id="IPR051013">
    <property type="entry name" value="MBL_superfamily_lactonases"/>
</dbReference>
<evidence type="ECO:0000259" key="5">
    <source>
        <dbReference type="SMART" id="SM00849"/>
    </source>
</evidence>
<name>A0A561P3G6_9BACT</name>
<accession>A0A561P3G6</accession>
<dbReference type="InterPro" id="IPR001279">
    <property type="entry name" value="Metallo-B-lactamas"/>
</dbReference>
<proteinExistence type="inferred from homology"/>
<dbReference type="Gene3D" id="3.60.15.10">
    <property type="entry name" value="Ribonuclease Z/Hydroxyacylglutathione hydrolase-like"/>
    <property type="match status" value="1"/>
</dbReference>
<dbReference type="SUPFAM" id="SSF56281">
    <property type="entry name" value="Metallo-hydrolase/oxidoreductase"/>
    <property type="match status" value="1"/>
</dbReference>
<evidence type="ECO:0000313" key="7">
    <source>
        <dbReference type="Proteomes" id="UP000320811"/>
    </source>
</evidence>
<dbReference type="GO" id="GO:0016787">
    <property type="term" value="F:hydrolase activity"/>
    <property type="evidence" value="ECO:0007669"/>
    <property type="project" value="UniProtKB-KW"/>
</dbReference>
<dbReference type="Pfam" id="PF00753">
    <property type="entry name" value="Lactamase_B"/>
    <property type="match status" value="1"/>
</dbReference>
<evidence type="ECO:0000256" key="2">
    <source>
        <dbReference type="ARBA" id="ARBA00022723"/>
    </source>
</evidence>
<dbReference type="PANTHER" id="PTHR42978:SF6">
    <property type="entry name" value="QUORUM-QUENCHING LACTONASE YTNP-RELATED"/>
    <property type="match status" value="1"/>
</dbReference>
<dbReference type="Proteomes" id="UP000320811">
    <property type="component" value="Unassembled WGS sequence"/>
</dbReference>
<reference evidence="6 7" key="1">
    <citation type="submission" date="2019-06" db="EMBL/GenBank/DDBJ databases">
        <title>Sorghum-associated microbial communities from plants grown in Nebraska, USA.</title>
        <authorList>
            <person name="Schachtman D."/>
        </authorList>
    </citation>
    <scope>NUCLEOTIDE SEQUENCE [LARGE SCALE GENOMIC DNA]</scope>
    <source>
        <strain evidence="6 7">1209</strain>
    </source>
</reference>
<comment type="similarity">
    <text evidence="1">Belongs to the metallo-beta-lactamase superfamily.</text>
</comment>
<feature type="domain" description="Metallo-beta-lactamase" evidence="5">
    <location>
        <begin position="56"/>
        <end position="264"/>
    </location>
</feature>
<dbReference type="SMART" id="SM00849">
    <property type="entry name" value="Lactamase_B"/>
    <property type="match status" value="1"/>
</dbReference>
<evidence type="ECO:0000256" key="4">
    <source>
        <dbReference type="ARBA" id="ARBA00022833"/>
    </source>
</evidence>
<keyword evidence="4" id="KW-0862">Zinc</keyword>
<keyword evidence="3 6" id="KW-0378">Hydrolase</keyword>
<keyword evidence="7" id="KW-1185">Reference proteome</keyword>
<dbReference type="InterPro" id="IPR036866">
    <property type="entry name" value="RibonucZ/Hydroxyglut_hydro"/>
</dbReference>
<keyword evidence="2" id="KW-0479">Metal-binding</keyword>
<evidence type="ECO:0000313" key="6">
    <source>
        <dbReference type="EMBL" id="TWF32659.1"/>
    </source>
</evidence>